<accession>A0A0J6XYH9</accession>
<evidence type="ECO:0000313" key="2">
    <source>
        <dbReference type="Proteomes" id="UP000054565"/>
    </source>
</evidence>
<proteinExistence type="predicted"/>
<dbReference type="STRING" id="404692.A0A0J6XYH9"/>
<name>A0A0J6XYH9_COCIT</name>
<gene>
    <name evidence="1" type="ORF">CIRG_00607</name>
</gene>
<organism evidence="1 2">
    <name type="scientific">Coccidioides immitis RMSCC 2394</name>
    <dbReference type="NCBI Taxonomy" id="404692"/>
    <lineage>
        <taxon>Eukaryota</taxon>
        <taxon>Fungi</taxon>
        <taxon>Dikarya</taxon>
        <taxon>Ascomycota</taxon>
        <taxon>Pezizomycotina</taxon>
        <taxon>Eurotiomycetes</taxon>
        <taxon>Eurotiomycetidae</taxon>
        <taxon>Onygenales</taxon>
        <taxon>Onygenaceae</taxon>
        <taxon>Coccidioides</taxon>
    </lineage>
</organism>
<dbReference type="EMBL" id="DS028093">
    <property type="protein sequence ID" value="KMP00465.1"/>
    <property type="molecule type" value="Genomic_DNA"/>
</dbReference>
<dbReference type="AlphaFoldDB" id="A0A0J6XYH9"/>
<dbReference type="Proteomes" id="UP000054565">
    <property type="component" value="Unassembled WGS sequence"/>
</dbReference>
<evidence type="ECO:0000313" key="1">
    <source>
        <dbReference type="EMBL" id="KMP00465.1"/>
    </source>
</evidence>
<sequence>MSLGLTACIASAVKTAEIYRAILLTYDVPSMISPSIPVLRPLVQKYFPKLGFRPYQNMSGRTASQGMDRDTYRIVFKDLMSVMEMGVLQRPSSYHHPKRGWHICSWKHPIRY</sequence>
<protein>
    <submittedName>
        <fullName evidence="1">Uncharacterized protein</fullName>
    </submittedName>
</protein>
<reference evidence="2" key="1">
    <citation type="journal article" date="2010" name="Genome Res.">
        <title>Population genomic sequencing of Coccidioides fungi reveals recent hybridization and transposon control.</title>
        <authorList>
            <person name="Neafsey D.E."/>
            <person name="Barker B.M."/>
            <person name="Sharpton T.J."/>
            <person name="Stajich J.E."/>
            <person name="Park D.J."/>
            <person name="Whiston E."/>
            <person name="Hung C.-Y."/>
            <person name="McMahan C."/>
            <person name="White J."/>
            <person name="Sykes S."/>
            <person name="Heiman D."/>
            <person name="Young S."/>
            <person name="Zeng Q."/>
            <person name="Abouelleil A."/>
            <person name="Aftuck L."/>
            <person name="Bessette D."/>
            <person name="Brown A."/>
            <person name="FitzGerald M."/>
            <person name="Lui A."/>
            <person name="Macdonald J.P."/>
            <person name="Priest M."/>
            <person name="Orbach M.J."/>
            <person name="Galgiani J.N."/>
            <person name="Kirkland T.N."/>
            <person name="Cole G.T."/>
            <person name="Birren B.W."/>
            <person name="Henn M.R."/>
            <person name="Taylor J.W."/>
            <person name="Rounsley S.D."/>
        </authorList>
    </citation>
    <scope>NUCLEOTIDE SEQUENCE [LARGE SCALE GENOMIC DNA]</scope>
    <source>
        <strain evidence="2">RMSCC 2394</strain>
    </source>
</reference>